<dbReference type="Proteomes" id="UP000006558">
    <property type="component" value="Chromosome"/>
</dbReference>
<protein>
    <recommendedName>
        <fullName evidence="4">LamG domain protein jellyroll fold domain protein</fullName>
    </recommendedName>
</protein>
<dbReference type="InterPro" id="IPR013320">
    <property type="entry name" value="ConA-like_dom_sf"/>
</dbReference>
<evidence type="ECO:0000313" key="2">
    <source>
        <dbReference type="EMBL" id="ABQ46661.1"/>
    </source>
</evidence>
<dbReference type="STRING" id="390874.Tpet_0641"/>
<dbReference type="KEGG" id="tpt:Tpet_0641"/>
<gene>
    <name evidence="2" type="ordered locus">Tpet_0641</name>
</gene>
<dbReference type="RefSeq" id="WP_011943251.1">
    <property type="nucleotide sequence ID" value="NC_009486.1"/>
</dbReference>
<organism evidence="2 3">
    <name type="scientific">Thermotoga petrophila (strain ATCC BAA-488 / DSM 13995 / JCM 10881 / RKU-1)</name>
    <dbReference type="NCBI Taxonomy" id="390874"/>
    <lineage>
        <taxon>Bacteria</taxon>
        <taxon>Thermotogati</taxon>
        <taxon>Thermotogota</taxon>
        <taxon>Thermotogae</taxon>
        <taxon>Thermotogales</taxon>
        <taxon>Thermotogaceae</taxon>
        <taxon>Thermotoga</taxon>
    </lineage>
</organism>
<dbReference type="eggNOG" id="COG3507">
    <property type="taxonomic scope" value="Bacteria"/>
</dbReference>
<name>A5IKD8_THEP1</name>
<reference evidence="2 3" key="2">
    <citation type="journal article" date="2009" name="Proc. Natl. Acad. Sci. U.S.A.">
        <title>On the chimeric nature, thermophilic origin, and phylogenetic placement of the Thermotogales.</title>
        <authorList>
            <person name="Zhaxybayeva O."/>
            <person name="Swithers K.S."/>
            <person name="Lapierre P."/>
            <person name="Fournier G.P."/>
            <person name="Bickhart D.M."/>
            <person name="DeBoy R.T."/>
            <person name="Nelson K.E."/>
            <person name="Nesbo C.L."/>
            <person name="Doolittle W.F."/>
            <person name="Gogarten J.P."/>
            <person name="Noll K.M."/>
        </authorList>
    </citation>
    <scope>NUCLEOTIDE SEQUENCE [LARGE SCALE GENOMIC DNA]</scope>
    <source>
        <strain evidence="3">ATCC BAA-488 / DSM 13995 / JCM 10881 / RKU-1</strain>
    </source>
</reference>
<dbReference type="Gene3D" id="2.60.120.200">
    <property type="match status" value="1"/>
</dbReference>
<keyword evidence="1" id="KW-0732">Signal</keyword>
<dbReference type="SUPFAM" id="SSF49899">
    <property type="entry name" value="Concanavalin A-like lectins/glucanases"/>
    <property type="match status" value="1"/>
</dbReference>
<dbReference type="Pfam" id="PF13385">
    <property type="entry name" value="Laminin_G_3"/>
    <property type="match status" value="2"/>
</dbReference>
<accession>A5IKD8</accession>
<reference evidence="3" key="1">
    <citation type="submission" date="2007-05" db="EMBL/GenBank/DDBJ databases">
        <title>Complete sequence of Thermotoga petrophila RKU-1.</title>
        <authorList>
            <consortium name="US DOE Joint Genome Institute"/>
            <person name="Copeland A."/>
            <person name="Lucas S."/>
            <person name="Lapidus A."/>
            <person name="Barry K."/>
            <person name="Glavina del Rio T."/>
            <person name="Dalin E."/>
            <person name="Tice H."/>
            <person name="Pitluck S."/>
            <person name="Sims D."/>
            <person name="Brettin T."/>
            <person name="Bruce D."/>
            <person name="Detter J.C."/>
            <person name="Han C."/>
            <person name="Tapia R."/>
            <person name="Schmutz J."/>
            <person name="Larimer F."/>
            <person name="Land M."/>
            <person name="Hauser L."/>
            <person name="Kyrpides N."/>
            <person name="Mikhailova N."/>
            <person name="Nelson K."/>
            <person name="Gogarten J.P."/>
            <person name="Noll K."/>
            <person name="Richardson P."/>
        </authorList>
    </citation>
    <scope>NUCLEOTIDE SEQUENCE [LARGE SCALE GENOMIC DNA]</scope>
    <source>
        <strain evidence="3">ATCC BAA-488 / DSM 13995 / JCM 10881 / RKU-1</strain>
    </source>
</reference>
<sequence length="258" mass="28777">MKKLPLVILVASTVLLTLAVQCFREETTESFDPDRDETLIAWFPFDGDLADKTGKFGSGRVIGDKIGKEAADGTVKFVEGVSGQAVYLDGTKGIQLPDDLIKDYDYTVSFWVKWEGNITPFTPVFFGAYDPNSWISIPPYHSAVAGGSFLLWSFNGYWYDGILNVSFKPGTWYHVVAVVNNGRARIYVNGKYVLSKIQINGVEDMTGKVPDVFRKKPGGIFTVGVNWWDPAFNGVVDDLRIYDRSLSKAEIEVLYGKR</sequence>
<feature type="signal peptide" evidence="1">
    <location>
        <begin position="1"/>
        <end position="19"/>
    </location>
</feature>
<evidence type="ECO:0000256" key="1">
    <source>
        <dbReference type="SAM" id="SignalP"/>
    </source>
</evidence>
<dbReference type="HOGENOM" id="CLU_1124108_0_0_0"/>
<dbReference type="EMBL" id="CP000702">
    <property type="protein sequence ID" value="ABQ46661.1"/>
    <property type="molecule type" value="Genomic_DNA"/>
</dbReference>
<evidence type="ECO:0008006" key="4">
    <source>
        <dbReference type="Google" id="ProtNLM"/>
    </source>
</evidence>
<feature type="chain" id="PRO_5002683148" description="LamG domain protein jellyroll fold domain protein" evidence="1">
    <location>
        <begin position="20"/>
        <end position="258"/>
    </location>
</feature>
<dbReference type="AlphaFoldDB" id="A5IKD8"/>
<evidence type="ECO:0000313" key="3">
    <source>
        <dbReference type="Proteomes" id="UP000006558"/>
    </source>
</evidence>
<proteinExistence type="predicted"/>